<dbReference type="SUPFAM" id="SSF54909">
    <property type="entry name" value="Dimeric alpha+beta barrel"/>
    <property type="match status" value="1"/>
</dbReference>
<keyword evidence="2" id="KW-1185">Reference proteome</keyword>
<name>A0AA40F961_9PEZI</name>
<dbReference type="Gene3D" id="3.30.70.100">
    <property type="match status" value="1"/>
</dbReference>
<protein>
    <submittedName>
        <fullName evidence="1">Rhamnose mutarotase</fullName>
    </submittedName>
</protein>
<dbReference type="InterPro" id="IPR011008">
    <property type="entry name" value="Dimeric_a/b-barrel"/>
</dbReference>
<dbReference type="Proteomes" id="UP001172155">
    <property type="component" value="Unassembled WGS sequence"/>
</dbReference>
<organism evidence="1 2">
    <name type="scientific">Schizothecium vesticola</name>
    <dbReference type="NCBI Taxonomy" id="314040"/>
    <lineage>
        <taxon>Eukaryota</taxon>
        <taxon>Fungi</taxon>
        <taxon>Dikarya</taxon>
        <taxon>Ascomycota</taxon>
        <taxon>Pezizomycotina</taxon>
        <taxon>Sordariomycetes</taxon>
        <taxon>Sordariomycetidae</taxon>
        <taxon>Sordariales</taxon>
        <taxon>Schizotheciaceae</taxon>
        <taxon>Schizothecium</taxon>
    </lineage>
</organism>
<dbReference type="InterPro" id="IPR008000">
    <property type="entry name" value="Rham/fucose_mutarotase"/>
</dbReference>
<dbReference type="PANTHER" id="PTHR34389:SF2">
    <property type="entry name" value="L-RHAMNOSE MUTAROTASE"/>
    <property type="match status" value="1"/>
</dbReference>
<evidence type="ECO:0000313" key="1">
    <source>
        <dbReference type="EMBL" id="KAK0753514.1"/>
    </source>
</evidence>
<dbReference type="Pfam" id="PF05336">
    <property type="entry name" value="rhaM"/>
    <property type="match status" value="1"/>
</dbReference>
<dbReference type="AlphaFoldDB" id="A0AA40F961"/>
<proteinExistence type="predicted"/>
<dbReference type="PANTHER" id="PTHR34389">
    <property type="entry name" value="L-RHAMNOSE MUTAROTASE"/>
    <property type="match status" value="1"/>
</dbReference>
<evidence type="ECO:0000313" key="2">
    <source>
        <dbReference type="Proteomes" id="UP001172155"/>
    </source>
</evidence>
<sequence>MPQLWSPTSPTHPGRRFAQVIKLKPERVAQYKEMHAAIWPEVAKQIRECNIQDYSISHDAATGFLFAHFKYVGSNYDADMASMRANPKVQEWWKITDSLQESVVPGAKSSESGEPAWWKPLEEVFYQP</sequence>
<gene>
    <name evidence="1" type="ORF">B0T18DRAFT_424058</name>
</gene>
<dbReference type="EMBL" id="JAUKUD010000001">
    <property type="protein sequence ID" value="KAK0753514.1"/>
    <property type="molecule type" value="Genomic_DNA"/>
</dbReference>
<accession>A0AA40F961</accession>
<reference evidence="1" key="1">
    <citation type="submission" date="2023-06" db="EMBL/GenBank/DDBJ databases">
        <title>Genome-scale phylogeny and comparative genomics of the fungal order Sordariales.</title>
        <authorList>
            <consortium name="Lawrence Berkeley National Laboratory"/>
            <person name="Hensen N."/>
            <person name="Bonometti L."/>
            <person name="Westerberg I."/>
            <person name="Brannstrom I.O."/>
            <person name="Guillou S."/>
            <person name="Cros-Aarteil S."/>
            <person name="Calhoun S."/>
            <person name="Haridas S."/>
            <person name="Kuo A."/>
            <person name="Mondo S."/>
            <person name="Pangilinan J."/>
            <person name="Riley R."/>
            <person name="LaButti K."/>
            <person name="Andreopoulos B."/>
            <person name="Lipzen A."/>
            <person name="Chen C."/>
            <person name="Yanf M."/>
            <person name="Daum C."/>
            <person name="Ng V."/>
            <person name="Clum A."/>
            <person name="Steindorff A."/>
            <person name="Ohm R."/>
            <person name="Martin F."/>
            <person name="Silar P."/>
            <person name="Natvig D."/>
            <person name="Lalanne C."/>
            <person name="Gautier V."/>
            <person name="Ament-velasquez S.L."/>
            <person name="Kruys A."/>
            <person name="Hutchinson M.I."/>
            <person name="Powell A.J."/>
            <person name="Barry K."/>
            <person name="Miller A.N."/>
            <person name="Grigoriev I.V."/>
            <person name="Debuchy R."/>
            <person name="Gladieux P."/>
            <person name="Thoren M.H."/>
            <person name="Johannesson H."/>
        </authorList>
    </citation>
    <scope>NUCLEOTIDE SEQUENCE</scope>
    <source>
        <strain evidence="1">SMH3187-1</strain>
    </source>
</reference>
<comment type="caution">
    <text evidence="1">The sequence shown here is derived from an EMBL/GenBank/DDBJ whole genome shotgun (WGS) entry which is preliminary data.</text>
</comment>
<dbReference type="GO" id="GO:0016857">
    <property type="term" value="F:racemase and epimerase activity, acting on carbohydrates and derivatives"/>
    <property type="evidence" value="ECO:0007669"/>
    <property type="project" value="InterPro"/>
</dbReference>